<organism evidence="6 7">
    <name type="scientific">Emiliania huxleyi (strain CCMP1516)</name>
    <dbReference type="NCBI Taxonomy" id="280463"/>
    <lineage>
        <taxon>Eukaryota</taxon>
        <taxon>Haptista</taxon>
        <taxon>Haptophyta</taxon>
        <taxon>Prymnesiophyceae</taxon>
        <taxon>Isochrysidales</taxon>
        <taxon>Noelaerhabdaceae</taxon>
        <taxon>Emiliania</taxon>
    </lineage>
</organism>
<feature type="domain" description="Glycosyl hydrolase family 30 TIM-barrel" evidence="4">
    <location>
        <begin position="62"/>
        <end position="231"/>
    </location>
</feature>
<dbReference type="Pfam" id="PF17189">
    <property type="entry name" value="Glyco_hydro_30C"/>
    <property type="match status" value="1"/>
</dbReference>
<sequence>MMILASASSASVQVSWTQTARLGEKVTLLEDQTPFVLSSGVCDGCPDRAISVDSKQTFQTFEGFGGAFTQASAVNWRKLNATGQAELIRAYFADPADGGLGYTLCRVPINSCDFSPESYTFDDVEGDVALEHFDSTVQKDVDLGMIDMILAAEAAVEARGESHGVRGLKLKLLASPWSPPAWMKLPMKGVYGDPGEGIRTMTGSAKPFGLDPDYQASWANYFGKWLAAYKAARQRGVARGVEARGVDSLWAVTDHVAEWADGLYKNKTAADYFTGVATALVRRPSVAVHWYGGLNTENLQKAPRGWRRRSRPSTRSRPHLGGVAEQAHEACNCVGHVVLQQDGVSSWNLLVDVNGGPNHLKNLCDANMIQDAAGDKGGQPLIKQASRSLRAGASYYYMGHFSRYLVPGAKRVQVSNTVEVEIPQVSNTVEVEIPQAPGSDGYQRGGECVELCIMPGCWFPKADHGGRGNQKWDVQSVKGGYKLFYSQLFYSQLFYCRWAVDLDAGLEVIAAQLAPCLSDGTSNQTFLLGGDGEGGCCTFERCEEAPLTRLAIPKLPHFDAVGFHNPDGTVAVVAMNTNDDPALGLAAKHSLPAHAIHTYRWQSGPPADAIFAQNGDTLLQAAPGHAPVEKAAMGPAVAAAAGRLTPAMAAARSVGVAAAAAPVATSGAAMTPPELLVETVAGDKPGEGPTLEAPPPARASWIAVCAGGAVALAVALRRRSFGAVNNGRTSRQYIAL</sequence>
<dbReference type="PANTHER" id="PTHR11069">
    <property type="entry name" value="GLUCOSYLCERAMIDASE"/>
    <property type="match status" value="1"/>
</dbReference>
<keyword evidence="2" id="KW-0732">Signal</keyword>
<dbReference type="GO" id="GO:0016020">
    <property type="term" value="C:membrane"/>
    <property type="evidence" value="ECO:0007669"/>
    <property type="project" value="GOC"/>
</dbReference>
<evidence type="ECO:0000313" key="7">
    <source>
        <dbReference type="Proteomes" id="UP000013827"/>
    </source>
</evidence>
<evidence type="ECO:0000259" key="5">
    <source>
        <dbReference type="Pfam" id="PF17189"/>
    </source>
</evidence>
<dbReference type="PaxDb" id="2903-EOD32429"/>
<dbReference type="Pfam" id="PF02055">
    <property type="entry name" value="Glyco_hydro_30"/>
    <property type="match status" value="1"/>
</dbReference>
<reference evidence="6" key="2">
    <citation type="submission" date="2024-10" db="UniProtKB">
        <authorList>
            <consortium name="EnsemblProtists"/>
        </authorList>
    </citation>
    <scope>IDENTIFICATION</scope>
</reference>
<dbReference type="InterPro" id="IPR033452">
    <property type="entry name" value="GH30_C"/>
</dbReference>
<protein>
    <recommendedName>
        <fullName evidence="8">Glucosylceramidase</fullName>
    </recommendedName>
</protein>
<evidence type="ECO:0000313" key="6">
    <source>
        <dbReference type="EnsemblProtists" id="EOD32429"/>
    </source>
</evidence>
<evidence type="ECO:0000256" key="1">
    <source>
        <dbReference type="ARBA" id="ARBA00005382"/>
    </source>
</evidence>
<evidence type="ECO:0000259" key="4">
    <source>
        <dbReference type="Pfam" id="PF02055"/>
    </source>
</evidence>
<dbReference type="InterPro" id="IPR033453">
    <property type="entry name" value="Glyco_hydro_30_TIM-barrel"/>
</dbReference>
<dbReference type="Gene3D" id="3.20.20.80">
    <property type="entry name" value="Glycosidases"/>
    <property type="match status" value="2"/>
</dbReference>
<reference evidence="7" key="1">
    <citation type="journal article" date="2013" name="Nature">
        <title>Pan genome of the phytoplankton Emiliania underpins its global distribution.</title>
        <authorList>
            <person name="Read B.A."/>
            <person name="Kegel J."/>
            <person name="Klute M.J."/>
            <person name="Kuo A."/>
            <person name="Lefebvre S.C."/>
            <person name="Maumus F."/>
            <person name="Mayer C."/>
            <person name="Miller J."/>
            <person name="Monier A."/>
            <person name="Salamov A."/>
            <person name="Young J."/>
            <person name="Aguilar M."/>
            <person name="Claverie J.M."/>
            <person name="Frickenhaus S."/>
            <person name="Gonzalez K."/>
            <person name="Herman E.K."/>
            <person name="Lin Y.C."/>
            <person name="Napier J."/>
            <person name="Ogata H."/>
            <person name="Sarno A.F."/>
            <person name="Shmutz J."/>
            <person name="Schroeder D."/>
            <person name="de Vargas C."/>
            <person name="Verret F."/>
            <person name="von Dassow P."/>
            <person name="Valentin K."/>
            <person name="Van de Peer Y."/>
            <person name="Wheeler G."/>
            <person name="Dacks J.B."/>
            <person name="Delwiche C.F."/>
            <person name="Dyhrman S.T."/>
            <person name="Glockner G."/>
            <person name="John U."/>
            <person name="Richards T."/>
            <person name="Worden A.Z."/>
            <person name="Zhang X."/>
            <person name="Grigoriev I.V."/>
            <person name="Allen A.E."/>
            <person name="Bidle K."/>
            <person name="Borodovsky M."/>
            <person name="Bowler C."/>
            <person name="Brownlee C."/>
            <person name="Cock J.M."/>
            <person name="Elias M."/>
            <person name="Gladyshev V.N."/>
            <person name="Groth M."/>
            <person name="Guda C."/>
            <person name="Hadaegh A."/>
            <person name="Iglesias-Rodriguez M.D."/>
            <person name="Jenkins J."/>
            <person name="Jones B.M."/>
            <person name="Lawson T."/>
            <person name="Leese F."/>
            <person name="Lindquist E."/>
            <person name="Lobanov A."/>
            <person name="Lomsadze A."/>
            <person name="Malik S.B."/>
            <person name="Marsh M.E."/>
            <person name="Mackinder L."/>
            <person name="Mock T."/>
            <person name="Mueller-Roeber B."/>
            <person name="Pagarete A."/>
            <person name="Parker M."/>
            <person name="Probert I."/>
            <person name="Quesneville H."/>
            <person name="Raines C."/>
            <person name="Rensing S.A."/>
            <person name="Riano-Pachon D.M."/>
            <person name="Richier S."/>
            <person name="Rokitta S."/>
            <person name="Shiraiwa Y."/>
            <person name="Soanes D.M."/>
            <person name="van der Giezen M."/>
            <person name="Wahlund T.M."/>
            <person name="Williams B."/>
            <person name="Wilson W."/>
            <person name="Wolfe G."/>
            <person name="Wurch L.L."/>
        </authorList>
    </citation>
    <scope>NUCLEOTIDE SEQUENCE</scope>
</reference>
<dbReference type="RefSeq" id="XP_005784858.1">
    <property type="nucleotide sequence ID" value="XM_005784801.1"/>
</dbReference>
<name>A0A0D3K9J4_EMIH1</name>
<evidence type="ECO:0000256" key="2">
    <source>
        <dbReference type="ARBA" id="ARBA00022729"/>
    </source>
</evidence>
<dbReference type="eggNOG" id="KOG2566">
    <property type="taxonomic scope" value="Eukaryota"/>
</dbReference>
<accession>A0A0D3K9J4</accession>
<evidence type="ECO:0008006" key="8">
    <source>
        <dbReference type="Google" id="ProtNLM"/>
    </source>
</evidence>
<dbReference type="GO" id="GO:0006680">
    <property type="term" value="P:glucosylceramide catabolic process"/>
    <property type="evidence" value="ECO:0007669"/>
    <property type="project" value="TreeGrafter"/>
</dbReference>
<keyword evidence="3" id="KW-0378">Hydrolase</keyword>
<dbReference type="InterPro" id="IPR001139">
    <property type="entry name" value="Glyco_hydro_30"/>
</dbReference>
<dbReference type="SUPFAM" id="SSF51445">
    <property type="entry name" value="(Trans)glycosidases"/>
    <property type="match status" value="1"/>
</dbReference>
<dbReference type="HOGENOM" id="CLU_014379_0_1_1"/>
<dbReference type="KEGG" id="ehx:EMIHUDRAFT_468032"/>
<dbReference type="STRING" id="2903.R1FGM8"/>
<proteinExistence type="inferred from homology"/>
<feature type="domain" description="Glycosyl hydrolase family 30 beta sandwich" evidence="5">
    <location>
        <begin position="558"/>
        <end position="599"/>
    </location>
</feature>
<dbReference type="GO" id="GO:0004348">
    <property type="term" value="F:glucosylceramidase activity"/>
    <property type="evidence" value="ECO:0007669"/>
    <property type="project" value="InterPro"/>
</dbReference>
<dbReference type="Proteomes" id="UP000013827">
    <property type="component" value="Unassembled WGS sequence"/>
</dbReference>
<dbReference type="PANTHER" id="PTHR11069:SF23">
    <property type="entry name" value="LYSOSOMAL ACID GLUCOSYLCERAMIDASE"/>
    <property type="match status" value="1"/>
</dbReference>
<comment type="similarity">
    <text evidence="1">Belongs to the glycosyl hydrolase 30 family.</text>
</comment>
<dbReference type="GeneID" id="17277702"/>
<evidence type="ECO:0000256" key="3">
    <source>
        <dbReference type="ARBA" id="ARBA00022801"/>
    </source>
</evidence>
<keyword evidence="7" id="KW-1185">Reference proteome</keyword>
<dbReference type="InterPro" id="IPR017853">
    <property type="entry name" value="GH"/>
</dbReference>
<dbReference type="AlphaFoldDB" id="A0A0D3K9J4"/>
<dbReference type="EnsemblProtists" id="EOD32429">
    <property type="protein sequence ID" value="EOD32429"/>
    <property type="gene ID" value="EMIHUDRAFT_468032"/>
</dbReference>